<sequence>MDLSREVLTVMTEVSKPHSDIGNKDLESLRVRWAPVVGGSENGGCGEQVEVETRFTGTHTNEKSWNPSSVWEGSPEDGIAMDSKGLFTAPVGGTQLQQLGAVRVHEGGDDIYALMGGHARIGLMIRMCVQQRRV</sequence>
<dbReference type="EMBL" id="FXYY01000026">
    <property type="protein sequence ID" value="SMX97175.1"/>
    <property type="molecule type" value="Genomic_DNA"/>
</dbReference>
<reference evidence="1 2" key="1">
    <citation type="submission" date="2017-03" db="EMBL/GenBank/DDBJ databases">
        <authorList>
            <person name="Afonso C.L."/>
            <person name="Miller P.J."/>
            <person name="Scott M.A."/>
            <person name="Spackman E."/>
            <person name="Goraichik I."/>
            <person name="Dimitrov K.M."/>
            <person name="Suarez D.L."/>
            <person name="Swayne D.E."/>
        </authorList>
    </citation>
    <scope>NUCLEOTIDE SEQUENCE [LARGE SCALE GENOMIC DNA]</scope>
    <source>
        <strain evidence="1 2">ATCC 9172</strain>
    </source>
</reference>
<dbReference type="Proteomes" id="UP000234641">
    <property type="component" value="Unassembled WGS sequence"/>
</dbReference>
<gene>
    <name evidence="1" type="ORF">BLIN9172_03011</name>
</gene>
<organism evidence="1 2">
    <name type="scientific">Brevibacterium linens ATCC 9172</name>
    <dbReference type="NCBI Taxonomy" id="1255617"/>
    <lineage>
        <taxon>Bacteria</taxon>
        <taxon>Bacillati</taxon>
        <taxon>Actinomycetota</taxon>
        <taxon>Actinomycetes</taxon>
        <taxon>Micrococcales</taxon>
        <taxon>Brevibacteriaceae</taxon>
        <taxon>Brevibacterium</taxon>
    </lineage>
</organism>
<evidence type="ECO:0000313" key="2">
    <source>
        <dbReference type="Proteomes" id="UP000234641"/>
    </source>
</evidence>
<proteinExistence type="predicted"/>
<name>A0A2H1KBJ5_BRELN</name>
<protein>
    <submittedName>
        <fullName evidence="1">Uncharacterized protein</fullName>
    </submittedName>
</protein>
<accession>A0A2H1KBJ5</accession>
<evidence type="ECO:0000313" key="1">
    <source>
        <dbReference type="EMBL" id="SMX97175.1"/>
    </source>
</evidence>
<dbReference type="AlphaFoldDB" id="A0A2H1KBJ5"/>